<accession>Q2KVM8</accession>
<evidence type="ECO:0000313" key="3">
    <source>
        <dbReference type="Proteomes" id="UP000001977"/>
    </source>
</evidence>
<protein>
    <recommendedName>
        <fullName evidence="4">Lipoprotein</fullName>
    </recommendedName>
</protein>
<dbReference type="EMBL" id="AM167904">
    <property type="protein sequence ID" value="CAJ50452.1"/>
    <property type="molecule type" value="Genomic_DNA"/>
</dbReference>
<feature type="signal peptide" evidence="1">
    <location>
        <begin position="1"/>
        <end position="23"/>
    </location>
</feature>
<name>Q2KVM8_BORA1</name>
<sequence>MRTATLIRYAGLMLLFASMTGCTVSGPTGAVRALLPSLGGSGASNASVECRINRNACLYNGAYEPGERDYAEQEAKRLNAAELNRLRSNAIR</sequence>
<gene>
    <name evidence="2" type="ordered locus">BAV2842</name>
</gene>
<feature type="chain" id="PRO_5004211804" description="Lipoprotein" evidence="1">
    <location>
        <begin position="24"/>
        <end position="92"/>
    </location>
</feature>
<evidence type="ECO:0000313" key="2">
    <source>
        <dbReference type="EMBL" id="CAJ50452.1"/>
    </source>
</evidence>
<dbReference type="Proteomes" id="UP000001977">
    <property type="component" value="Chromosome"/>
</dbReference>
<dbReference type="HOGENOM" id="CLU_189658_0_0_4"/>
<dbReference type="RefSeq" id="WP_012418482.1">
    <property type="nucleotide sequence ID" value="NC_010645.1"/>
</dbReference>
<dbReference type="STRING" id="360910.BAV2842"/>
<evidence type="ECO:0000256" key="1">
    <source>
        <dbReference type="SAM" id="SignalP"/>
    </source>
</evidence>
<dbReference type="PROSITE" id="PS51257">
    <property type="entry name" value="PROKAR_LIPOPROTEIN"/>
    <property type="match status" value="1"/>
</dbReference>
<keyword evidence="1" id="KW-0732">Signal</keyword>
<dbReference type="AlphaFoldDB" id="Q2KVM8"/>
<dbReference type="KEGG" id="bav:BAV2842"/>
<keyword evidence="3" id="KW-1185">Reference proteome</keyword>
<organism evidence="2 3">
    <name type="scientific">Bordetella avium (strain 197N)</name>
    <dbReference type="NCBI Taxonomy" id="360910"/>
    <lineage>
        <taxon>Bacteria</taxon>
        <taxon>Pseudomonadati</taxon>
        <taxon>Pseudomonadota</taxon>
        <taxon>Betaproteobacteria</taxon>
        <taxon>Burkholderiales</taxon>
        <taxon>Alcaligenaceae</taxon>
        <taxon>Bordetella</taxon>
    </lineage>
</organism>
<dbReference type="OrthoDB" id="8637319at2"/>
<evidence type="ECO:0008006" key="4">
    <source>
        <dbReference type="Google" id="ProtNLM"/>
    </source>
</evidence>
<reference evidence="2 3" key="1">
    <citation type="journal article" date="2006" name="J. Bacteriol.">
        <title>Comparison of the genome sequence of the poultry pathogen Bordetella avium with those of B. bronchiseptica, B. pertussis, and B. parapertussis reveals extensive diversity in surface structures associated with host interaction.</title>
        <authorList>
            <person name="Sebaihia M."/>
            <person name="Preston A."/>
            <person name="Maskell D.J."/>
            <person name="Kuzmiak H."/>
            <person name="Connell T.D."/>
            <person name="King N.D."/>
            <person name="Orndorff P.E."/>
            <person name="Miyamoto D.M."/>
            <person name="Thomson N.R."/>
            <person name="Harris D."/>
            <person name="Goble A."/>
            <person name="Lord A."/>
            <person name="Murphy L."/>
            <person name="Quail M.A."/>
            <person name="Rutter S."/>
            <person name="Squares R."/>
            <person name="Squares S."/>
            <person name="Woodward J."/>
            <person name="Parkhill J."/>
            <person name="Temple L.M."/>
        </authorList>
    </citation>
    <scope>NUCLEOTIDE SEQUENCE [LARGE SCALE GENOMIC DNA]</scope>
    <source>
        <strain evidence="2 3">197N</strain>
    </source>
</reference>
<proteinExistence type="predicted"/>